<evidence type="ECO:0000313" key="4">
    <source>
        <dbReference type="WBParaSite" id="PTRK_0001015700.1"/>
    </source>
</evidence>
<name>A0A0N4ZNP3_PARTI</name>
<dbReference type="GO" id="GO:0005956">
    <property type="term" value="C:protein kinase CK2 complex"/>
    <property type="evidence" value="ECO:0007669"/>
    <property type="project" value="UniProtKB-UniRule"/>
</dbReference>
<dbReference type="STRING" id="131310.A0A0N4ZNP3"/>
<dbReference type="Gene3D" id="2.20.25.20">
    <property type="match status" value="1"/>
</dbReference>
<evidence type="ECO:0000313" key="3">
    <source>
        <dbReference type="Proteomes" id="UP000038045"/>
    </source>
</evidence>
<dbReference type="PRINTS" id="PR00472">
    <property type="entry name" value="CASNKINASEII"/>
</dbReference>
<reference evidence="4" key="1">
    <citation type="submission" date="2017-02" db="UniProtKB">
        <authorList>
            <consortium name="WormBaseParasite"/>
        </authorList>
    </citation>
    <scope>IDENTIFICATION</scope>
</reference>
<comment type="similarity">
    <text evidence="1 2">Belongs to the casein kinase 2 subunit beta family.</text>
</comment>
<dbReference type="AlphaFoldDB" id="A0A0N4ZNP3"/>
<dbReference type="SMART" id="SM01085">
    <property type="entry name" value="CK_II_beta"/>
    <property type="match status" value="1"/>
</dbReference>
<dbReference type="Pfam" id="PF01214">
    <property type="entry name" value="CK_II_beta"/>
    <property type="match status" value="1"/>
</dbReference>
<evidence type="ECO:0000256" key="2">
    <source>
        <dbReference type="RuleBase" id="RU361268"/>
    </source>
</evidence>
<proteinExistence type="inferred from homology"/>
<comment type="subunit">
    <text evidence="2">Tetramer of two alpha and two beta subunits.</text>
</comment>
<sequence>MDSLKYNFVEEHLSKKSNKWLVKVPDEFFIDQFNLIGIHDILGTRSLEKALSLIVNDYDNIDIKDFTSISKNAVFLYGLAHARYITTPEGLNSVKKKFINNEFGNCLKISCFKQSMLPIGIYDKPSHEKVKSFCPKCQDIYHPELDSDSEDDENETNSDDSSEDSFYMIEEDFCDGAFFGTGFPEFFFFHYPYLRPK</sequence>
<dbReference type="Gene3D" id="1.10.1820.10">
    <property type="entry name" value="protein kinase ck2 holoenzyme, chain C, domain 1"/>
    <property type="match status" value="1"/>
</dbReference>
<organism evidence="3 4">
    <name type="scientific">Parastrongyloides trichosuri</name>
    <name type="common">Possum-specific nematode worm</name>
    <dbReference type="NCBI Taxonomy" id="131310"/>
    <lineage>
        <taxon>Eukaryota</taxon>
        <taxon>Metazoa</taxon>
        <taxon>Ecdysozoa</taxon>
        <taxon>Nematoda</taxon>
        <taxon>Chromadorea</taxon>
        <taxon>Rhabditida</taxon>
        <taxon>Tylenchina</taxon>
        <taxon>Panagrolaimomorpha</taxon>
        <taxon>Strongyloidoidea</taxon>
        <taxon>Strongyloididae</taxon>
        <taxon>Parastrongyloides</taxon>
    </lineage>
</organism>
<keyword evidence="3" id="KW-1185">Reference proteome</keyword>
<dbReference type="InterPro" id="IPR016149">
    <property type="entry name" value="Casein_kin_II_reg-sub_N"/>
</dbReference>
<dbReference type="PANTHER" id="PTHR11740">
    <property type="entry name" value="CASEIN KINASE II SUBUNIT BETA"/>
    <property type="match status" value="1"/>
</dbReference>
<dbReference type="InterPro" id="IPR035991">
    <property type="entry name" value="Casein_kinase_II_beta-like"/>
</dbReference>
<dbReference type="WBParaSite" id="PTRK_0001015700.1">
    <property type="protein sequence ID" value="PTRK_0001015700.1"/>
    <property type="gene ID" value="PTRK_0001015700"/>
</dbReference>
<dbReference type="PANTHER" id="PTHR11740:SF0">
    <property type="entry name" value="CASEIN KINASE II SUBUNIT BETA"/>
    <property type="match status" value="1"/>
</dbReference>
<dbReference type="Proteomes" id="UP000038045">
    <property type="component" value="Unplaced"/>
</dbReference>
<dbReference type="GO" id="GO:0019887">
    <property type="term" value="F:protein kinase regulator activity"/>
    <property type="evidence" value="ECO:0007669"/>
    <property type="project" value="InterPro"/>
</dbReference>
<protein>
    <recommendedName>
        <fullName evidence="2">Casein kinase II subunit beta</fullName>
        <shortName evidence="2">CK II beta</shortName>
    </recommendedName>
</protein>
<dbReference type="SUPFAM" id="SSF57798">
    <property type="entry name" value="Casein kinase II beta subunit"/>
    <property type="match status" value="1"/>
</dbReference>
<dbReference type="GO" id="GO:0005737">
    <property type="term" value="C:cytoplasm"/>
    <property type="evidence" value="ECO:0007669"/>
    <property type="project" value="TreeGrafter"/>
</dbReference>
<accession>A0A0N4ZNP3</accession>
<dbReference type="InterPro" id="IPR000704">
    <property type="entry name" value="Casein_kinase_II_reg-sub"/>
</dbReference>
<evidence type="ECO:0000256" key="1">
    <source>
        <dbReference type="ARBA" id="ARBA00006941"/>
    </source>
</evidence>